<reference evidence="8" key="1">
    <citation type="submission" date="2023-02" db="EMBL/GenBank/DDBJ databases">
        <title>Identification and recombinant expression of a fungal hydrolase from Papiliotrema laurentii that hydrolyzes apple cutin and clears colloidal polyester polyurethane.</title>
        <authorList>
            <consortium name="DOE Joint Genome Institute"/>
            <person name="Roman V.A."/>
            <person name="Bojanowski C."/>
            <person name="Crable B.R."/>
            <person name="Wagner D.N."/>
            <person name="Hung C.S."/>
            <person name="Nadeau L.J."/>
            <person name="Schratz L."/>
            <person name="Haridas S."/>
            <person name="Pangilinan J."/>
            <person name="Lipzen A."/>
            <person name="Na H."/>
            <person name="Yan M."/>
            <person name="Ng V."/>
            <person name="Grigoriev I.V."/>
            <person name="Spatafora J.W."/>
            <person name="Barlow D."/>
            <person name="Biffinger J."/>
            <person name="Kelley-Loughnane N."/>
            <person name="Varaljay V.A."/>
            <person name="Crookes-Goodson W.J."/>
        </authorList>
    </citation>
    <scope>NUCLEOTIDE SEQUENCE</scope>
    <source>
        <strain evidence="8">5307AH</strain>
    </source>
</reference>
<dbReference type="PANTHER" id="PTHR42813:SF2">
    <property type="entry name" value="DEHYDROGENASE, ZINC-CONTAINING, PUTATIVE (AFU_ORTHOLOGUE AFUA_2G02810)-RELATED"/>
    <property type="match status" value="1"/>
</dbReference>
<feature type="domain" description="Alcohol dehydrogenase-like C-terminal" evidence="6">
    <location>
        <begin position="187"/>
        <end position="293"/>
    </location>
</feature>
<keyword evidence="3 5" id="KW-0862">Zinc</keyword>
<dbReference type="Gene3D" id="3.90.180.10">
    <property type="entry name" value="Medium-chain alcohol dehydrogenases, catalytic domain"/>
    <property type="match status" value="1"/>
</dbReference>
<sequence length="350" mass="37451">MPAEMNAVVLKSPFNVVCEKRPIPEIASDDQVIVKVQASGLCGSDLHWYRGHAKSEGNFILGHEVVGQIVAVGAGVKKFAVGDVIVSPFSLSCGDCFHCRRGNTGRCVKQCAFGTPTYDGGQAEYIRLPMADTSLIKAPEGLPKDLLVLMTDILPTGFSVAKNARVLLDTDGVGGKGDVCVVIGCGPVGLCAVSSAVTMFETVYATDIASHRLEAAAKHGAIALPLDELKRQLAEATEGRGADAVLEVVGHESALVTALDLVRPFGVLSSCGVHTQNVTLNGSVLYGKNIRMQFGRCSVPKFFDEAFKILLANRDLFSSFVENKIRLEQAAEFYPLFEQNKVAKTIFVMD</sequence>
<keyword evidence="9" id="KW-1185">Reference proteome</keyword>
<evidence type="ECO:0000313" key="9">
    <source>
        <dbReference type="Proteomes" id="UP001182556"/>
    </source>
</evidence>
<dbReference type="PANTHER" id="PTHR42813">
    <property type="entry name" value="ZINC-TYPE ALCOHOL DEHYDROGENASE-LIKE"/>
    <property type="match status" value="1"/>
</dbReference>
<dbReference type="SUPFAM" id="SSF50129">
    <property type="entry name" value="GroES-like"/>
    <property type="match status" value="1"/>
</dbReference>
<dbReference type="InterPro" id="IPR036291">
    <property type="entry name" value="NAD(P)-bd_dom_sf"/>
</dbReference>
<evidence type="ECO:0000256" key="2">
    <source>
        <dbReference type="ARBA" id="ARBA00022723"/>
    </source>
</evidence>
<dbReference type="InterPro" id="IPR013149">
    <property type="entry name" value="ADH-like_C"/>
</dbReference>
<evidence type="ECO:0000259" key="6">
    <source>
        <dbReference type="Pfam" id="PF00107"/>
    </source>
</evidence>
<evidence type="ECO:0000256" key="1">
    <source>
        <dbReference type="ARBA" id="ARBA00001947"/>
    </source>
</evidence>
<evidence type="ECO:0000256" key="3">
    <source>
        <dbReference type="ARBA" id="ARBA00022833"/>
    </source>
</evidence>
<evidence type="ECO:0000256" key="5">
    <source>
        <dbReference type="RuleBase" id="RU361277"/>
    </source>
</evidence>
<dbReference type="Proteomes" id="UP001182556">
    <property type="component" value="Unassembled WGS sequence"/>
</dbReference>
<evidence type="ECO:0000313" key="8">
    <source>
        <dbReference type="EMBL" id="KAK1921903.1"/>
    </source>
</evidence>
<dbReference type="GO" id="GO:0008270">
    <property type="term" value="F:zinc ion binding"/>
    <property type="evidence" value="ECO:0007669"/>
    <property type="project" value="InterPro"/>
</dbReference>
<dbReference type="SUPFAM" id="SSF51735">
    <property type="entry name" value="NAD(P)-binding Rossmann-fold domains"/>
    <property type="match status" value="1"/>
</dbReference>
<keyword evidence="4" id="KW-0560">Oxidoreductase</keyword>
<keyword evidence="2 5" id="KW-0479">Metal-binding</keyword>
<dbReference type="Gene3D" id="3.40.50.720">
    <property type="entry name" value="NAD(P)-binding Rossmann-like Domain"/>
    <property type="match status" value="1"/>
</dbReference>
<dbReference type="GO" id="GO:0016491">
    <property type="term" value="F:oxidoreductase activity"/>
    <property type="evidence" value="ECO:0007669"/>
    <property type="project" value="UniProtKB-KW"/>
</dbReference>
<name>A0AAD9CWW7_PAPLA</name>
<organism evidence="8 9">
    <name type="scientific">Papiliotrema laurentii</name>
    <name type="common">Cryptococcus laurentii</name>
    <dbReference type="NCBI Taxonomy" id="5418"/>
    <lineage>
        <taxon>Eukaryota</taxon>
        <taxon>Fungi</taxon>
        <taxon>Dikarya</taxon>
        <taxon>Basidiomycota</taxon>
        <taxon>Agaricomycotina</taxon>
        <taxon>Tremellomycetes</taxon>
        <taxon>Tremellales</taxon>
        <taxon>Rhynchogastremaceae</taxon>
        <taxon>Papiliotrema</taxon>
    </lineage>
</organism>
<dbReference type="EMBL" id="JAODAN010000009">
    <property type="protein sequence ID" value="KAK1921903.1"/>
    <property type="molecule type" value="Genomic_DNA"/>
</dbReference>
<dbReference type="InterPro" id="IPR002328">
    <property type="entry name" value="ADH_Zn_CS"/>
</dbReference>
<dbReference type="Pfam" id="PF08240">
    <property type="entry name" value="ADH_N"/>
    <property type="match status" value="1"/>
</dbReference>
<comment type="cofactor">
    <cofactor evidence="1 5">
        <name>Zn(2+)</name>
        <dbReference type="ChEBI" id="CHEBI:29105"/>
    </cofactor>
</comment>
<evidence type="ECO:0000256" key="4">
    <source>
        <dbReference type="ARBA" id="ARBA00023002"/>
    </source>
</evidence>
<evidence type="ECO:0000259" key="7">
    <source>
        <dbReference type="Pfam" id="PF08240"/>
    </source>
</evidence>
<dbReference type="Pfam" id="PF00107">
    <property type="entry name" value="ADH_zinc_N"/>
    <property type="match status" value="1"/>
</dbReference>
<dbReference type="PROSITE" id="PS00059">
    <property type="entry name" value="ADH_ZINC"/>
    <property type="match status" value="1"/>
</dbReference>
<protein>
    <submittedName>
        <fullName evidence="8">Chaperonin 10-like protein</fullName>
    </submittedName>
</protein>
<gene>
    <name evidence="8" type="ORF">DB88DRAFT_532355</name>
</gene>
<dbReference type="InterPro" id="IPR013154">
    <property type="entry name" value="ADH-like_N"/>
</dbReference>
<proteinExistence type="inferred from homology"/>
<comment type="similarity">
    <text evidence="5">Belongs to the zinc-containing alcohol dehydrogenase family.</text>
</comment>
<dbReference type="InterPro" id="IPR011032">
    <property type="entry name" value="GroES-like_sf"/>
</dbReference>
<accession>A0AAD9CWW7</accession>
<comment type="caution">
    <text evidence="8">The sequence shown here is derived from an EMBL/GenBank/DDBJ whole genome shotgun (WGS) entry which is preliminary data.</text>
</comment>
<feature type="domain" description="Alcohol dehydrogenase-like N-terminal" evidence="7">
    <location>
        <begin position="29"/>
        <end position="138"/>
    </location>
</feature>
<dbReference type="AlphaFoldDB" id="A0AAD9CWW7"/>